<organism evidence="2 3">
    <name type="scientific">Stenomitos frigidus ULC18</name>
    <dbReference type="NCBI Taxonomy" id="2107698"/>
    <lineage>
        <taxon>Bacteria</taxon>
        <taxon>Bacillati</taxon>
        <taxon>Cyanobacteriota</taxon>
        <taxon>Cyanophyceae</taxon>
        <taxon>Leptolyngbyales</taxon>
        <taxon>Leptolyngbyaceae</taxon>
        <taxon>Stenomitos</taxon>
    </lineage>
</organism>
<dbReference type="PANTHER" id="PTHR12461:SF105">
    <property type="entry name" value="HYPOXIA-INDUCIBLE FACTOR 1-ALPHA INHIBITOR"/>
    <property type="match status" value="1"/>
</dbReference>
<evidence type="ECO:0000313" key="3">
    <source>
        <dbReference type="Proteomes" id="UP000239576"/>
    </source>
</evidence>
<dbReference type="InterPro" id="IPR041667">
    <property type="entry name" value="Cupin_8"/>
</dbReference>
<name>A0A2T1ERB5_9CYAN</name>
<evidence type="ECO:0000259" key="1">
    <source>
        <dbReference type="PROSITE" id="PS51184"/>
    </source>
</evidence>
<sequence>MGPEAALTGLHYDVFNSFLVQVVGDKEIWLYPHSAIPPEYRSDKFDYGARDAIVNMFDLDLQAFPHLKGVEPRVMYVTAGDVLFIPKGWWHQVRSHTPTVTIAHFMLGTIDRLTTEVWENMRRFLHNQGVYKVKNCTCHAADR</sequence>
<dbReference type="Pfam" id="PF13621">
    <property type="entry name" value="Cupin_8"/>
    <property type="match status" value="1"/>
</dbReference>
<dbReference type="Proteomes" id="UP000239576">
    <property type="component" value="Unassembled WGS sequence"/>
</dbReference>
<dbReference type="RefSeq" id="WP_106254496.1">
    <property type="nucleotide sequence ID" value="NZ_CAWNSW010000019.1"/>
</dbReference>
<dbReference type="EMBL" id="PVWK01000009">
    <property type="protein sequence ID" value="PSB35253.1"/>
    <property type="molecule type" value="Genomic_DNA"/>
</dbReference>
<dbReference type="SUPFAM" id="SSF51197">
    <property type="entry name" value="Clavaminate synthase-like"/>
    <property type="match status" value="1"/>
</dbReference>
<evidence type="ECO:0000313" key="2">
    <source>
        <dbReference type="EMBL" id="PSB35253.1"/>
    </source>
</evidence>
<protein>
    <recommendedName>
        <fullName evidence="1">JmjC domain-containing protein</fullName>
    </recommendedName>
</protein>
<comment type="caution">
    <text evidence="2">The sequence shown here is derived from an EMBL/GenBank/DDBJ whole genome shotgun (WGS) entry which is preliminary data.</text>
</comment>
<reference evidence="2 3" key="2">
    <citation type="submission" date="2018-03" db="EMBL/GenBank/DDBJ databases">
        <title>The ancient ancestry and fast evolution of plastids.</title>
        <authorList>
            <person name="Moore K.R."/>
            <person name="Magnabosco C."/>
            <person name="Momper L."/>
            <person name="Gold D.A."/>
            <person name="Bosak T."/>
            <person name="Fournier G.P."/>
        </authorList>
    </citation>
    <scope>NUCLEOTIDE SEQUENCE [LARGE SCALE GENOMIC DNA]</scope>
    <source>
        <strain evidence="2 3">ULC18</strain>
    </source>
</reference>
<reference evidence="3" key="1">
    <citation type="submission" date="2018-02" db="EMBL/GenBank/DDBJ databases">
        <authorList>
            <person name="Moore K."/>
            <person name="Momper L."/>
        </authorList>
    </citation>
    <scope>NUCLEOTIDE SEQUENCE [LARGE SCALE GENOMIC DNA]</scope>
    <source>
        <strain evidence="3">ULC18</strain>
    </source>
</reference>
<accession>A0A2T1ERB5</accession>
<dbReference type="OrthoDB" id="118524at2"/>
<keyword evidence="3" id="KW-1185">Reference proteome</keyword>
<proteinExistence type="predicted"/>
<dbReference type="PROSITE" id="PS51184">
    <property type="entry name" value="JMJC"/>
    <property type="match status" value="1"/>
</dbReference>
<dbReference type="InterPro" id="IPR003347">
    <property type="entry name" value="JmjC_dom"/>
</dbReference>
<dbReference type="Gene3D" id="2.60.120.650">
    <property type="entry name" value="Cupin"/>
    <property type="match status" value="1"/>
</dbReference>
<dbReference type="AlphaFoldDB" id="A0A2T1ERB5"/>
<dbReference type="PANTHER" id="PTHR12461">
    <property type="entry name" value="HYPOXIA-INDUCIBLE FACTOR 1 ALPHA INHIBITOR-RELATED"/>
    <property type="match status" value="1"/>
</dbReference>
<feature type="domain" description="JmjC" evidence="1">
    <location>
        <begin position="1"/>
        <end position="129"/>
    </location>
</feature>
<gene>
    <name evidence="2" type="ORF">C7B82_01255</name>
</gene>